<evidence type="ECO:0000256" key="3">
    <source>
        <dbReference type="PIRSR" id="PIRSR610972-2"/>
    </source>
</evidence>
<feature type="binding site" evidence="4">
    <location>
        <position position="173"/>
    </location>
    <ligand>
        <name>Mg(2+)</name>
        <dbReference type="ChEBI" id="CHEBI:18420"/>
    </ligand>
</feature>
<evidence type="ECO:0000313" key="7">
    <source>
        <dbReference type="Proteomes" id="UP000271031"/>
    </source>
</evidence>
<comment type="similarity">
    <text evidence="1">Belongs to the HAD-like hydrolase superfamily. CbbY/CbbZ/Gph/YieH family.</text>
</comment>
<dbReference type="InterPro" id="IPR023198">
    <property type="entry name" value="PGP-like_dom2"/>
</dbReference>
<keyword evidence="4" id="KW-0479">Metal-binding</keyword>
<evidence type="ECO:0000256" key="1">
    <source>
        <dbReference type="ARBA" id="ARBA00006171"/>
    </source>
</evidence>
<sequence>MENGRKFTAALFDLDGVIVDTANYHYLAWKTVADELGIEFSEKDNERLKGVSRMESLAILLEIGCLQCDEATKIALAEKKNKTYVTYIEQMDAGELLPGVRDYIVKLRRRGVKIALCSASKNAPLILQRMQVEDLFDVVIDGNRVEKAKPDPEVFLEGARALGVEQQDCVVFEDAKAGVQAAKAAGMYVVGIGQEEHLREADIVVNRVDHAEMEKFF</sequence>
<feature type="site" description="Important for catalytic activity and assists the phosphoryl transfer reaction to Asp8 by balancing charge and orienting the reacting groups" evidence="5">
    <location>
        <position position="118"/>
    </location>
</feature>
<evidence type="ECO:0000256" key="4">
    <source>
        <dbReference type="PIRSR" id="PIRSR610972-3"/>
    </source>
</evidence>
<feature type="binding site" evidence="4">
    <location>
        <position position="15"/>
    </location>
    <ligand>
        <name>Mg(2+)</name>
        <dbReference type="ChEBI" id="CHEBI:18420"/>
    </ligand>
</feature>
<comment type="cofactor">
    <cofactor evidence="4">
        <name>Mg(2+)</name>
        <dbReference type="ChEBI" id="CHEBI:18420"/>
    </cofactor>
    <text evidence="4">Binds 2 magnesium ions per subunit.</text>
</comment>
<dbReference type="InterPro" id="IPR010976">
    <property type="entry name" value="B-phosphoglucomutase_hydrolase"/>
</dbReference>
<dbReference type="Gene3D" id="1.10.150.240">
    <property type="entry name" value="Putative phosphatase, domain 2"/>
    <property type="match status" value="1"/>
</dbReference>
<dbReference type="GO" id="GO:0000287">
    <property type="term" value="F:magnesium ion binding"/>
    <property type="evidence" value="ECO:0007669"/>
    <property type="project" value="InterPro"/>
</dbReference>
<feature type="binding site" evidence="4">
    <location>
        <position position="174"/>
    </location>
    <ligand>
        <name>Mg(2+)</name>
        <dbReference type="ChEBI" id="CHEBI:18420"/>
    </ligand>
</feature>
<dbReference type="SFLD" id="SFLDS00003">
    <property type="entry name" value="Haloacid_Dehalogenase"/>
    <property type="match status" value="1"/>
</dbReference>
<dbReference type="EC" id="5.4.2.6" evidence="6"/>
<dbReference type="NCBIfam" id="TIGR01990">
    <property type="entry name" value="bPGM"/>
    <property type="match status" value="1"/>
</dbReference>
<comment type="caution">
    <text evidence="6">The sequence shown here is derived from an EMBL/GenBank/DDBJ whole genome shotgun (WGS) entry which is preliminary data.</text>
</comment>
<keyword evidence="6" id="KW-0413">Isomerase</keyword>
<feature type="binding site" evidence="3">
    <location>
        <begin position="48"/>
        <end position="53"/>
    </location>
    <ligand>
        <name>substrate</name>
    </ligand>
</feature>
<gene>
    <name evidence="6" type="primary">pgmB</name>
    <name evidence="6" type="ORF">EDM56_10940</name>
</gene>
<dbReference type="RefSeq" id="WP_122917941.1">
    <property type="nucleotide sequence ID" value="NZ_RHHQ01000008.1"/>
</dbReference>
<dbReference type="PRINTS" id="PR00413">
    <property type="entry name" value="HADHALOGNASE"/>
</dbReference>
<evidence type="ECO:0000313" key="6">
    <source>
        <dbReference type="EMBL" id="RNB89687.1"/>
    </source>
</evidence>
<dbReference type="Pfam" id="PF00702">
    <property type="entry name" value="Hydrolase"/>
    <property type="match status" value="1"/>
</dbReference>
<dbReference type="CDD" id="cd02598">
    <property type="entry name" value="HAD_BPGM"/>
    <property type="match status" value="1"/>
</dbReference>
<keyword evidence="4" id="KW-0460">Magnesium</keyword>
<feature type="binding site" evidence="3">
    <location>
        <position position="80"/>
    </location>
    <ligand>
        <name>substrate</name>
    </ligand>
</feature>
<dbReference type="SFLD" id="SFLDG01135">
    <property type="entry name" value="C1.5.6:_HAD__Beta-PGM__Phospha"/>
    <property type="match status" value="1"/>
</dbReference>
<dbReference type="InterPro" id="IPR051806">
    <property type="entry name" value="HAD-like_SPP"/>
</dbReference>
<feature type="binding site" evidence="3">
    <location>
        <begin position="13"/>
        <end position="15"/>
    </location>
    <ligand>
        <name>substrate</name>
    </ligand>
</feature>
<feature type="binding site" evidence="3">
    <location>
        <position position="29"/>
    </location>
    <ligand>
        <name>substrate</name>
    </ligand>
</feature>
<dbReference type="InterPro" id="IPR036412">
    <property type="entry name" value="HAD-like_sf"/>
</dbReference>
<dbReference type="NCBIfam" id="TIGR01509">
    <property type="entry name" value="HAD-SF-IA-v3"/>
    <property type="match status" value="1"/>
</dbReference>
<dbReference type="NCBIfam" id="TIGR02009">
    <property type="entry name" value="PGMB-YQAB-SF"/>
    <property type="match status" value="1"/>
</dbReference>
<feature type="binding site" evidence="3">
    <location>
        <begin position="118"/>
        <end position="122"/>
    </location>
    <ligand>
        <name>substrate</name>
    </ligand>
</feature>
<feature type="binding site" evidence="4">
    <location>
        <position position="13"/>
    </location>
    <ligand>
        <name>Mg(2+)</name>
        <dbReference type="ChEBI" id="CHEBI:18420"/>
    </ligand>
</feature>
<dbReference type="InterPro" id="IPR006439">
    <property type="entry name" value="HAD-SF_hydro_IA"/>
</dbReference>
<feature type="active site" description="Nucleophile" evidence="2">
    <location>
        <position position="13"/>
    </location>
</feature>
<dbReference type="Proteomes" id="UP000271031">
    <property type="component" value="Unassembled WGS sequence"/>
</dbReference>
<reference evidence="6 7" key="1">
    <citation type="submission" date="2018-10" db="EMBL/GenBank/DDBJ databases">
        <title>Phylogenomics of Brevibacillus.</title>
        <authorList>
            <person name="Dunlap C."/>
        </authorList>
    </citation>
    <scope>NUCLEOTIDE SEQUENCE [LARGE SCALE GENOMIC DNA]</scope>
    <source>
        <strain evidence="6 7">JCM 15716</strain>
    </source>
</reference>
<dbReference type="GO" id="GO:0050308">
    <property type="term" value="F:sugar-phosphatase activity"/>
    <property type="evidence" value="ECO:0007669"/>
    <property type="project" value="TreeGrafter"/>
</dbReference>
<dbReference type="SFLD" id="SFLDG01129">
    <property type="entry name" value="C1.5:_HAD__Beta-PGM__Phosphata"/>
    <property type="match status" value="1"/>
</dbReference>
<feature type="binding site" evidence="3">
    <location>
        <position position="149"/>
    </location>
    <ligand>
        <name>substrate</name>
    </ligand>
</feature>
<dbReference type="AlphaFoldDB" id="A0A3M8DRS7"/>
<feature type="active site" description="Proton donor/acceptor" evidence="2">
    <location>
        <position position="15"/>
    </location>
</feature>
<accession>A0A3M8DRS7</accession>
<dbReference type="OrthoDB" id="9797743at2"/>
<keyword evidence="7" id="KW-1185">Reference proteome</keyword>
<dbReference type="InterPro" id="IPR023214">
    <property type="entry name" value="HAD_sf"/>
</dbReference>
<dbReference type="GO" id="GO:0005975">
    <property type="term" value="P:carbohydrate metabolic process"/>
    <property type="evidence" value="ECO:0007669"/>
    <property type="project" value="InterPro"/>
</dbReference>
<protein>
    <submittedName>
        <fullName evidence="6">Beta-phosphoglucomutase</fullName>
        <ecNumber evidence="6">5.4.2.6</ecNumber>
    </submittedName>
</protein>
<evidence type="ECO:0000256" key="5">
    <source>
        <dbReference type="PIRSR" id="PIRSR610972-4"/>
    </source>
</evidence>
<proteinExistence type="inferred from homology"/>
<dbReference type="PANTHER" id="PTHR43481:SF4">
    <property type="entry name" value="GLYCEROL-1-PHOSPHATE PHOSPHOHYDROLASE 1-RELATED"/>
    <property type="match status" value="1"/>
</dbReference>
<dbReference type="PANTHER" id="PTHR43481">
    <property type="entry name" value="FRUCTOSE-1-PHOSPHATE PHOSPHATASE"/>
    <property type="match status" value="1"/>
</dbReference>
<dbReference type="InterPro" id="IPR010972">
    <property type="entry name" value="Beta-PGM"/>
</dbReference>
<dbReference type="Gene3D" id="3.40.50.1000">
    <property type="entry name" value="HAD superfamily/HAD-like"/>
    <property type="match status" value="1"/>
</dbReference>
<dbReference type="GO" id="GO:0008801">
    <property type="term" value="F:beta-phosphoglucomutase activity"/>
    <property type="evidence" value="ECO:0007669"/>
    <property type="project" value="UniProtKB-EC"/>
</dbReference>
<dbReference type="SUPFAM" id="SSF56784">
    <property type="entry name" value="HAD-like"/>
    <property type="match status" value="1"/>
</dbReference>
<dbReference type="EMBL" id="RHHQ01000008">
    <property type="protein sequence ID" value="RNB89687.1"/>
    <property type="molecule type" value="Genomic_DNA"/>
</dbReference>
<name>A0A3M8DRS7_9BACL</name>
<feature type="site" description="Important for catalytic activity and assists the phosphoryl transfer reaction to Asp8 by balancing charge and orienting the reacting groups" evidence="5">
    <location>
        <position position="149"/>
    </location>
</feature>
<organism evidence="6 7">
    <name type="scientific">Brevibacillus fluminis</name>
    <dbReference type="NCBI Taxonomy" id="511487"/>
    <lineage>
        <taxon>Bacteria</taxon>
        <taxon>Bacillati</taxon>
        <taxon>Bacillota</taxon>
        <taxon>Bacilli</taxon>
        <taxon>Bacillales</taxon>
        <taxon>Paenibacillaceae</taxon>
        <taxon>Brevibacillus</taxon>
    </lineage>
</organism>
<feature type="binding site" evidence="3">
    <location>
        <position position="56"/>
    </location>
    <ligand>
        <name>substrate</name>
    </ligand>
</feature>
<evidence type="ECO:0000256" key="2">
    <source>
        <dbReference type="PIRSR" id="PIRSR610972-1"/>
    </source>
</evidence>